<dbReference type="Proteomes" id="UP000807025">
    <property type="component" value="Unassembled WGS sequence"/>
</dbReference>
<evidence type="ECO:0000313" key="2">
    <source>
        <dbReference type="EMBL" id="KAF9497728.1"/>
    </source>
</evidence>
<keyword evidence="1" id="KW-0732">Signal</keyword>
<dbReference type="AlphaFoldDB" id="A0A9P6A2M8"/>
<keyword evidence="3" id="KW-1185">Reference proteome</keyword>
<name>A0A9P6A2M8_PLEER</name>
<dbReference type="EMBL" id="MU154542">
    <property type="protein sequence ID" value="KAF9497728.1"/>
    <property type="molecule type" value="Genomic_DNA"/>
</dbReference>
<feature type="signal peptide" evidence="1">
    <location>
        <begin position="1"/>
        <end position="18"/>
    </location>
</feature>
<proteinExistence type="predicted"/>
<feature type="chain" id="PRO_5040242507" description="Secreted protein" evidence="1">
    <location>
        <begin position="19"/>
        <end position="70"/>
    </location>
</feature>
<sequence length="70" mass="7843">MILLCFFLLVPALLCACACRIKHPSSTSAGSLHPRRQYYSQADRKNSAVCVHRYVADSAIPRFHGFPGHR</sequence>
<gene>
    <name evidence="2" type="ORF">BDN71DRAFT_1444559</name>
</gene>
<comment type="caution">
    <text evidence="2">The sequence shown here is derived from an EMBL/GenBank/DDBJ whole genome shotgun (WGS) entry which is preliminary data.</text>
</comment>
<reference evidence="2" key="1">
    <citation type="submission" date="2020-11" db="EMBL/GenBank/DDBJ databases">
        <authorList>
            <consortium name="DOE Joint Genome Institute"/>
            <person name="Ahrendt S."/>
            <person name="Riley R."/>
            <person name="Andreopoulos W."/>
            <person name="Labutti K."/>
            <person name="Pangilinan J."/>
            <person name="Ruiz-Duenas F.J."/>
            <person name="Barrasa J.M."/>
            <person name="Sanchez-Garcia M."/>
            <person name="Camarero S."/>
            <person name="Miyauchi S."/>
            <person name="Serrano A."/>
            <person name="Linde D."/>
            <person name="Babiker R."/>
            <person name="Drula E."/>
            <person name="Ayuso-Fernandez I."/>
            <person name="Pacheco R."/>
            <person name="Padilla G."/>
            <person name="Ferreira P."/>
            <person name="Barriuso J."/>
            <person name="Kellner H."/>
            <person name="Castanera R."/>
            <person name="Alfaro M."/>
            <person name="Ramirez L."/>
            <person name="Pisabarro A.G."/>
            <person name="Kuo A."/>
            <person name="Tritt A."/>
            <person name="Lipzen A."/>
            <person name="He G."/>
            <person name="Yan M."/>
            <person name="Ng V."/>
            <person name="Cullen D."/>
            <person name="Martin F."/>
            <person name="Rosso M.-N."/>
            <person name="Henrissat B."/>
            <person name="Hibbett D."/>
            <person name="Martinez A.T."/>
            <person name="Grigoriev I.V."/>
        </authorList>
    </citation>
    <scope>NUCLEOTIDE SEQUENCE</scope>
    <source>
        <strain evidence="2">ATCC 90797</strain>
    </source>
</reference>
<evidence type="ECO:0000256" key="1">
    <source>
        <dbReference type="SAM" id="SignalP"/>
    </source>
</evidence>
<evidence type="ECO:0000313" key="3">
    <source>
        <dbReference type="Proteomes" id="UP000807025"/>
    </source>
</evidence>
<organism evidence="2 3">
    <name type="scientific">Pleurotus eryngii</name>
    <name type="common">Boletus of the steppes</name>
    <dbReference type="NCBI Taxonomy" id="5323"/>
    <lineage>
        <taxon>Eukaryota</taxon>
        <taxon>Fungi</taxon>
        <taxon>Dikarya</taxon>
        <taxon>Basidiomycota</taxon>
        <taxon>Agaricomycotina</taxon>
        <taxon>Agaricomycetes</taxon>
        <taxon>Agaricomycetidae</taxon>
        <taxon>Agaricales</taxon>
        <taxon>Pleurotineae</taxon>
        <taxon>Pleurotaceae</taxon>
        <taxon>Pleurotus</taxon>
    </lineage>
</organism>
<evidence type="ECO:0008006" key="4">
    <source>
        <dbReference type="Google" id="ProtNLM"/>
    </source>
</evidence>
<accession>A0A9P6A2M8</accession>
<protein>
    <recommendedName>
        <fullName evidence="4">Secreted protein</fullName>
    </recommendedName>
</protein>